<dbReference type="PANTHER" id="PTHR48267:SF1">
    <property type="entry name" value="BILIRUBIN OXIDASE"/>
    <property type="match status" value="1"/>
</dbReference>
<dbReference type="InterPro" id="IPR011706">
    <property type="entry name" value="Cu-oxidase_C"/>
</dbReference>
<sequence length="634" mass="70136">MVDRRRILQATAAMGAAAALSQQAGWAWAADQRRKGTLHPNKIRKYVTPLAVLPVLAPARREAGGADHYLVGVRQFRQQMLPRGMPRTTVWGYGDVSNPRGFRTPSATIEASVDRPVRVTWVNELVDASGGYRPHLLAVDPTLHWANPPGGSTGRDTRPAFTATPGPYRGPVPIVTHLHGGRSLQDSCGYPEAWYLPEARDIPRGHATVGTFYDEFGDEFAQRHGAAWKPGSATFHYGNDQRAATLWYHDHTLGMTRVNVYAGLSGFFLLRGGSGDLAPGVLPGPAPGPNDRPGTRYYEIPLMVQDRSFNADGSLFYPASRAFTDDAGPYVPNGPFPPIWNPAFLANTMTVNGSTWPVLEVEPRRYRLRLLNGCNSRVLIMKLVTERLAPRPAPAALPIWQIGNDGGFLPEPVSQRQLLLGPAERADVIVDFTGLREGTELYLINEGPDELCADDFDPSDPATTGQVMKFTVGRLTGKDRSVPPEHLELPRIRPLGRASRTRRLALDEQLGDDQSIKMMLCTIDADGRAKPQHWHSPVTERPALHATEVWELHNWSAHAHPIHLHVVQFEVLGRGKDGTQPPRPGDRGMKDTVLTFPGEITRVKATFDLAGRYVWHCHLLEHEDNDMMRPFRVG</sequence>
<protein>
    <submittedName>
        <fullName evidence="3">Multicopper oxidase</fullName>
    </submittedName>
</protein>
<dbReference type="InterPro" id="IPR008972">
    <property type="entry name" value="Cupredoxin"/>
</dbReference>
<gene>
    <name evidence="3" type="primary">ompC_3</name>
    <name evidence="3" type="ORF">Cci01nite_33200</name>
</gene>
<reference evidence="3 4" key="1">
    <citation type="submission" date="2021-01" db="EMBL/GenBank/DDBJ databases">
        <title>Whole genome shotgun sequence of Catellatospora citrea NBRC 14495.</title>
        <authorList>
            <person name="Komaki H."/>
            <person name="Tamura T."/>
        </authorList>
    </citation>
    <scope>NUCLEOTIDE SEQUENCE [LARGE SCALE GENOMIC DNA]</scope>
    <source>
        <strain evidence="3 4">NBRC 14495</strain>
    </source>
</reference>
<dbReference type="SUPFAM" id="SSF49503">
    <property type="entry name" value="Cupredoxins"/>
    <property type="match status" value="3"/>
</dbReference>
<dbReference type="CDD" id="cd13868">
    <property type="entry name" value="CuRO_2_CotA_like"/>
    <property type="match status" value="1"/>
</dbReference>
<comment type="caution">
    <text evidence="3">The sequence shown here is derived from an EMBL/GenBank/DDBJ whole genome shotgun (WGS) entry which is preliminary data.</text>
</comment>
<evidence type="ECO:0000259" key="2">
    <source>
        <dbReference type="Pfam" id="PF07731"/>
    </source>
</evidence>
<dbReference type="AlphaFoldDB" id="A0A8J3K7Q6"/>
<evidence type="ECO:0000313" key="3">
    <source>
        <dbReference type="EMBL" id="GIF98226.1"/>
    </source>
</evidence>
<dbReference type="Proteomes" id="UP000659904">
    <property type="component" value="Unassembled WGS sequence"/>
</dbReference>
<feature type="domain" description="Plastocyanin-like" evidence="2">
    <location>
        <begin position="538"/>
        <end position="633"/>
    </location>
</feature>
<evidence type="ECO:0000313" key="4">
    <source>
        <dbReference type="Proteomes" id="UP000659904"/>
    </source>
</evidence>
<dbReference type="PANTHER" id="PTHR48267">
    <property type="entry name" value="CUPREDOXIN SUPERFAMILY PROTEIN"/>
    <property type="match status" value="1"/>
</dbReference>
<dbReference type="Pfam" id="PF07731">
    <property type="entry name" value="Cu-oxidase_2"/>
    <property type="match status" value="1"/>
</dbReference>
<dbReference type="EMBL" id="BONH01000012">
    <property type="protein sequence ID" value="GIF98226.1"/>
    <property type="molecule type" value="Genomic_DNA"/>
</dbReference>
<accession>A0A8J3K7Q6</accession>
<proteinExistence type="inferred from homology"/>
<evidence type="ECO:0000256" key="1">
    <source>
        <dbReference type="ARBA" id="ARBA00010609"/>
    </source>
</evidence>
<dbReference type="PROSITE" id="PS51318">
    <property type="entry name" value="TAT"/>
    <property type="match status" value="1"/>
</dbReference>
<organism evidence="3 4">
    <name type="scientific">Catellatospora citrea</name>
    <dbReference type="NCBI Taxonomy" id="53366"/>
    <lineage>
        <taxon>Bacteria</taxon>
        <taxon>Bacillati</taxon>
        <taxon>Actinomycetota</taxon>
        <taxon>Actinomycetes</taxon>
        <taxon>Micromonosporales</taxon>
        <taxon>Micromonosporaceae</taxon>
        <taxon>Catellatospora</taxon>
    </lineage>
</organism>
<dbReference type="Gene3D" id="2.60.40.420">
    <property type="entry name" value="Cupredoxins - blue copper proteins"/>
    <property type="match status" value="3"/>
</dbReference>
<comment type="similarity">
    <text evidence="1">Belongs to the multicopper oxidase family.</text>
</comment>
<dbReference type="InterPro" id="IPR045087">
    <property type="entry name" value="Cu-oxidase_fam"/>
</dbReference>
<dbReference type="GO" id="GO:0005507">
    <property type="term" value="F:copper ion binding"/>
    <property type="evidence" value="ECO:0007669"/>
    <property type="project" value="InterPro"/>
</dbReference>
<dbReference type="RefSeq" id="WP_120314564.1">
    <property type="nucleotide sequence ID" value="NZ_BONH01000012.1"/>
</dbReference>
<dbReference type="GO" id="GO:0016491">
    <property type="term" value="F:oxidoreductase activity"/>
    <property type="evidence" value="ECO:0007669"/>
    <property type="project" value="InterPro"/>
</dbReference>
<dbReference type="InterPro" id="IPR006311">
    <property type="entry name" value="TAT_signal"/>
</dbReference>
<name>A0A8J3K7Q6_9ACTN</name>
<dbReference type="CDD" id="cd13844">
    <property type="entry name" value="CuRO_1_BOD_CotA_like"/>
    <property type="match status" value="1"/>
</dbReference>
<keyword evidence="4" id="KW-1185">Reference proteome</keyword>